<dbReference type="Gene3D" id="3.40.1190.10">
    <property type="entry name" value="Mur-like, catalytic domain"/>
    <property type="match status" value="1"/>
</dbReference>
<dbReference type="Pfam" id="PF02875">
    <property type="entry name" value="Mur_ligase_C"/>
    <property type="match status" value="1"/>
</dbReference>
<dbReference type="Proteomes" id="UP000031184">
    <property type="component" value="Unassembled WGS sequence"/>
</dbReference>
<protein>
    <recommendedName>
        <fullName evidence="10 11">UDP-N-acetylmuramoyl-tripeptide--D-alanyl-D-alanine ligase</fullName>
        <ecNumber evidence="10 11">6.3.2.10</ecNumber>
    </recommendedName>
    <alternativeName>
        <fullName evidence="10">D-alanyl-D-alanine-adding enzyme</fullName>
    </alternativeName>
</protein>
<keyword evidence="8 10" id="KW-0131">Cell cycle</keyword>
<dbReference type="RefSeq" id="WP_039122665.1">
    <property type="nucleotide sequence ID" value="NZ_AOJP01000014.1"/>
</dbReference>
<name>A0A017H2V0_9FUSO</name>
<dbReference type="InterPro" id="IPR051046">
    <property type="entry name" value="MurCDEF_CellWall_CoF430Synth"/>
</dbReference>
<evidence type="ECO:0000259" key="12">
    <source>
        <dbReference type="Pfam" id="PF02875"/>
    </source>
</evidence>
<dbReference type="EMBL" id="AUZI01000032">
    <property type="protein sequence ID" value="KID48094.1"/>
    <property type="molecule type" value="Genomic_DNA"/>
</dbReference>
<dbReference type="GO" id="GO:0071555">
    <property type="term" value="P:cell wall organization"/>
    <property type="evidence" value="ECO:0007669"/>
    <property type="project" value="UniProtKB-KW"/>
</dbReference>
<keyword evidence="3 10" id="KW-0132">Cell division</keyword>
<evidence type="ECO:0000256" key="11">
    <source>
        <dbReference type="RuleBase" id="RU004136"/>
    </source>
</evidence>
<evidence type="ECO:0000259" key="13">
    <source>
        <dbReference type="Pfam" id="PF08245"/>
    </source>
</evidence>
<feature type="binding site" evidence="10">
    <location>
        <begin position="99"/>
        <end position="105"/>
    </location>
    <ligand>
        <name>ATP</name>
        <dbReference type="ChEBI" id="CHEBI:30616"/>
    </ligand>
</feature>
<sequence>MKLLCQILQKRFSHLKELSIQNVVMDSRKVVAGSLFFAIQNGNRYVSEALEKGASIVIADHYFEPHERVISVKDTVLFMQELAAEYRSFLKTKLIAITGSNGKTTTKDIVYAILSKTFPTKKTLGNYNNHIGLPFTILNLEEGDEFAVLEMGMSSFGEIDALGKIARPDYGIITNIGDSHLEFLKTRENVFKAKTELLPYLPQGHFITSGDDIFLKKVSGVHVGYEEGNDYRIVSYRKKERTTSFQVRGKDYEICLEGKHNVMNAAMGIALAEMIGMKPEEIQRNLSQIELSPMRFERFEYRGTEYINDAYNASPISMFAALDSLEEMKAERKFAVLGDMLELGEREIEFHKEVIQKAMSCHLQAVLLYGTRMKLALHELPFHEGLYHFESKEAIREYLRKFSEKTVLIKASRGMKLEDIIEGEEK</sequence>
<dbReference type="Gene3D" id="3.90.190.20">
    <property type="entry name" value="Mur ligase, C-terminal domain"/>
    <property type="match status" value="1"/>
</dbReference>
<evidence type="ECO:0000256" key="1">
    <source>
        <dbReference type="ARBA" id="ARBA00022490"/>
    </source>
</evidence>
<dbReference type="UniPathway" id="UPA00219"/>
<dbReference type="InterPro" id="IPR036615">
    <property type="entry name" value="Mur_ligase_C_dom_sf"/>
</dbReference>
<dbReference type="InterPro" id="IPR004101">
    <property type="entry name" value="Mur_ligase_C"/>
</dbReference>
<keyword evidence="2 10" id="KW-0436">Ligase</keyword>
<dbReference type="OrthoDB" id="9801978at2"/>
<keyword evidence="6 10" id="KW-0133">Cell shape</keyword>
<dbReference type="HAMAP" id="MF_02019">
    <property type="entry name" value="MurF"/>
    <property type="match status" value="1"/>
</dbReference>
<dbReference type="GO" id="GO:0009252">
    <property type="term" value="P:peptidoglycan biosynthetic process"/>
    <property type="evidence" value="ECO:0007669"/>
    <property type="project" value="UniProtKB-UniRule"/>
</dbReference>
<keyword evidence="7 10" id="KW-0573">Peptidoglycan synthesis</keyword>
<dbReference type="InterPro" id="IPR036565">
    <property type="entry name" value="Mur-like_cat_sf"/>
</dbReference>
<dbReference type="GO" id="GO:0005524">
    <property type="term" value="F:ATP binding"/>
    <property type="evidence" value="ECO:0007669"/>
    <property type="project" value="UniProtKB-UniRule"/>
</dbReference>
<evidence type="ECO:0000313" key="14">
    <source>
        <dbReference type="EMBL" id="KID48094.1"/>
    </source>
</evidence>
<evidence type="ECO:0000256" key="3">
    <source>
        <dbReference type="ARBA" id="ARBA00022618"/>
    </source>
</evidence>
<feature type="domain" description="Mur ligase central" evidence="13">
    <location>
        <begin position="97"/>
        <end position="272"/>
    </location>
</feature>
<keyword evidence="5 10" id="KW-0067">ATP-binding</keyword>
<accession>A0A017H2V0</accession>
<organism evidence="14 15">
    <name type="scientific">Fusobacterium necrophorum subsp. funduliforme B35</name>
    <dbReference type="NCBI Taxonomy" id="1226633"/>
    <lineage>
        <taxon>Bacteria</taxon>
        <taxon>Fusobacteriati</taxon>
        <taxon>Fusobacteriota</taxon>
        <taxon>Fusobacteriia</taxon>
        <taxon>Fusobacteriales</taxon>
        <taxon>Fusobacteriaceae</taxon>
        <taxon>Fusobacterium</taxon>
    </lineage>
</organism>
<feature type="domain" description="Mur ligase C-terminal" evidence="12">
    <location>
        <begin position="294"/>
        <end position="412"/>
    </location>
</feature>
<keyword evidence="4 10" id="KW-0547">Nucleotide-binding</keyword>
<evidence type="ECO:0000256" key="4">
    <source>
        <dbReference type="ARBA" id="ARBA00022741"/>
    </source>
</evidence>
<comment type="catalytic activity">
    <reaction evidence="10 11">
        <text>D-alanyl-D-alanine + UDP-N-acetyl-alpha-D-muramoyl-L-alanyl-gamma-D-glutamyl-meso-2,6-diaminopimelate + ATP = UDP-N-acetyl-alpha-D-muramoyl-L-alanyl-gamma-D-glutamyl-meso-2,6-diaminopimeloyl-D-alanyl-D-alanine + ADP + phosphate + H(+)</text>
        <dbReference type="Rhea" id="RHEA:28374"/>
        <dbReference type="ChEBI" id="CHEBI:15378"/>
        <dbReference type="ChEBI" id="CHEBI:30616"/>
        <dbReference type="ChEBI" id="CHEBI:43474"/>
        <dbReference type="ChEBI" id="CHEBI:57822"/>
        <dbReference type="ChEBI" id="CHEBI:61386"/>
        <dbReference type="ChEBI" id="CHEBI:83905"/>
        <dbReference type="ChEBI" id="CHEBI:456216"/>
        <dbReference type="EC" id="6.3.2.10"/>
    </reaction>
</comment>
<dbReference type="GO" id="GO:0008360">
    <property type="term" value="P:regulation of cell shape"/>
    <property type="evidence" value="ECO:0007669"/>
    <property type="project" value="UniProtKB-KW"/>
</dbReference>
<gene>
    <name evidence="10" type="primary">murF</name>
    <name evidence="14" type="ORF">C095_11885</name>
</gene>
<evidence type="ECO:0000256" key="7">
    <source>
        <dbReference type="ARBA" id="ARBA00022984"/>
    </source>
</evidence>
<comment type="subcellular location">
    <subcellularLocation>
        <location evidence="10 11">Cytoplasm</location>
    </subcellularLocation>
</comment>
<dbReference type="Pfam" id="PF08245">
    <property type="entry name" value="Mur_ligase_M"/>
    <property type="match status" value="1"/>
</dbReference>
<evidence type="ECO:0000256" key="2">
    <source>
        <dbReference type="ARBA" id="ARBA00022598"/>
    </source>
</evidence>
<comment type="pathway">
    <text evidence="10 11">Cell wall biogenesis; peptidoglycan biosynthesis.</text>
</comment>
<dbReference type="PANTHER" id="PTHR43024:SF1">
    <property type="entry name" value="UDP-N-ACETYLMURAMOYL-TRIPEPTIDE--D-ALANYL-D-ALANINE LIGASE"/>
    <property type="match status" value="1"/>
</dbReference>
<comment type="similarity">
    <text evidence="10">Belongs to the MurCDEF family. MurF subfamily.</text>
</comment>
<dbReference type="GO" id="GO:0051301">
    <property type="term" value="P:cell division"/>
    <property type="evidence" value="ECO:0007669"/>
    <property type="project" value="UniProtKB-KW"/>
</dbReference>
<reference evidence="14 15" key="1">
    <citation type="submission" date="2013-08" db="EMBL/GenBank/DDBJ databases">
        <title>An opportunistic ruminal bacterium that causes liver abscesses in cattle.</title>
        <authorList>
            <person name="Benahmed F.H."/>
            <person name="Rasmussen M."/>
            <person name="Harbottle H."/>
            <person name="Soppet D."/>
            <person name="Nagaraja T.G."/>
            <person name="Davidson M."/>
        </authorList>
    </citation>
    <scope>NUCLEOTIDE SEQUENCE [LARGE SCALE GENOMIC DNA]</scope>
    <source>
        <strain evidence="14 15">B35</strain>
    </source>
</reference>
<evidence type="ECO:0000256" key="10">
    <source>
        <dbReference type="HAMAP-Rule" id="MF_02019"/>
    </source>
</evidence>
<dbReference type="InterPro" id="IPR035911">
    <property type="entry name" value="MurE/MurF_N"/>
</dbReference>
<dbReference type="SUPFAM" id="SSF53244">
    <property type="entry name" value="MurD-like peptide ligases, peptide-binding domain"/>
    <property type="match status" value="1"/>
</dbReference>
<evidence type="ECO:0000256" key="5">
    <source>
        <dbReference type="ARBA" id="ARBA00022840"/>
    </source>
</evidence>
<proteinExistence type="inferred from homology"/>
<comment type="caution">
    <text evidence="14">The sequence shown here is derived from an EMBL/GenBank/DDBJ whole genome shotgun (WGS) entry which is preliminary data.</text>
</comment>
<dbReference type="AlphaFoldDB" id="A0A017H2V0"/>
<comment type="function">
    <text evidence="10 11">Involved in cell wall formation. Catalyzes the final step in the synthesis of UDP-N-acetylmuramoyl-pentapeptide, the precursor of murein.</text>
</comment>
<dbReference type="PANTHER" id="PTHR43024">
    <property type="entry name" value="UDP-N-ACETYLMURAMOYL-TRIPEPTIDE--D-ALANYL-D-ALANINE LIGASE"/>
    <property type="match status" value="1"/>
</dbReference>
<keyword evidence="9 10" id="KW-0961">Cell wall biogenesis/degradation</keyword>
<dbReference type="EC" id="6.3.2.10" evidence="10 11"/>
<dbReference type="SUPFAM" id="SSF63418">
    <property type="entry name" value="MurE/MurF N-terminal domain"/>
    <property type="match status" value="1"/>
</dbReference>
<evidence type="ECO:0000256" key="6">
    <source>
        <dbReference type="ARBA" id="ARBA00022960"/>
    </source>
</evidence>
<dbReference type="NCBIfam" id="TIGR01143">
    <property type="entry name" value="murF"/>
    <property type="match status" value="1"/>
</dbReference>
<evidence type="ECO:0000313" key="15">
    <source>
        <dbReference type="Proteomes" id="UP000031184"/>
    </source>
</evidence>
<dbReference type="SUPFAM" id="SSF53623">
    <property type="entry name" value="MurD-like peptide ligases, catalytic domain"/>
    <property type="match status" value="1"/>
</dbReference>
<evidence type="ECO:0000256" key="9">
    <source>
        <dbReference type="ARBA" id="ARBA00023316"/>
    </source>
</evidence>
<dbReference type="InterPro" id="IPR005863">
    <property type="entry name" value="UDP-N-AcMur_synth"/>
</dbReference>
<dbReference type="Gene3D" id="3.40.1390.10">
    <property type="entry name" value="MurE/MurF, N-terminal domain"/>
    <property type="match status" value="1"/>
</dbReference>
<keyword evidence="1 10" id="KW-0963">Cytoplasm</keyword>
<dbReference type="GO" id="GO:0005737">
    <property type="term" value="C:cytoplasm"/>
    <property type="evidence" value="ECO:0007669"/>
    <property type="project" value="UniProtKB-SubCell"/>
</dbReference>
<dbReference type="InterPro" id="IPR013221">
    <property type="entry name" value="Mur_ligase_cen"/>
</dbReference>
<dbReference type="PATRIC" id="fig|1226633.4.peg.2395"/>
<dbReference type="GO" id="GO:0047480">
    <property type="term" value="F:UDP-N-acetylmuramoyl-tripeptide-D-alanyl-D-alanine ligase activity"/>
    <property type="evidence" value="ECO:0007669"/>
    <property type="project" value="UniProtKB-UniRule"/>
</dbReference>
<evidence type="ECO:0000256" key="8">
    <source>
        <dbReference type="ARBA" id="ARBA00023306"/>
    </source>
</evidence>